<dbReference type="Gene3D" id="3.90.150.10">
    <property type="entry name" value="Variant Surface Glycoprotein, subunit A domain 1"/>
    <property type="match status" value="1"/>
</dbReference>
<dbReference type="VEuPathDB" id="TriTrypDB:Tb1125.Tb11.v5.0130"/>
<dbReference type="EMBL" id="KX700977">
    <property type="protein sequence ID" value="APD74933.1"/>
    <property type="molecule type" value="Genomic_DNA"/>
</dbReference>
<keyword evidence="8" id="KW-0175">Coiled coil</keyword>
<dbReference type="InterPro" id="IPR001812">
    <property type="entry name" value="Trypano_VSG_A_N_dom"/>
</dbReference>
<keyword evidence="6" id="KW-0325">Glycoprotein</keyword>
<evidence type="ECO:0000256" key="9">
    <source>
        <dbReference type="SAM" id="MobiDB-lite"/>
    </source>
</evidence>
<dbReference type="InterPro" id="IPR027446">
    <property type="entry name" value="VSG_C_dom_sf"/>
</dbReference>
<dbReference type="Pfam" id="PF00913">
    <property type="entry name" value="Trypan_glycop"/>
    <property type="match status" value="1"/>
</dbReference>
<evidence type="ECO:0000256" key="3">
    <source>
        <dbReference type="ARBA" id="ARBA00022475"/>
    </source>
</evidence>
<evidence type="ECO:0000256" key="2">
    <source>
        <dbReference type="ARBA" id="ARBA00004609"/>
    </source>
</evidence>
<comment type="subcellular location">
    <subcellularLocation>
        <location evidence="2">Cell membrane</location>
        <topology evidence="2">Lipid-anchor</topology>
        <topology evidence="2">GPI-anchor</topology>
    </subcellularLocation>
</comment>
<dbReference type="GO" id="GO:0098552">
    <property type="term" value="C:side of membrane"/>
    <property type="evidence" value="ECO:0007669"/>
    <property type="project" value="UniProtKB-KW"/>
</dbReference>
<evidence type="ECO:0000256" key="4">
    <source>
        <dbReference type="ARBA" id="ARBA00022622"/>
    </source>
</evidence>
<protein>
    <submittedName>
        <fullName evidence="11">Variant surface glycoprotein 1125.4718</fullName>
    </submittedName>
</protein>
<dbReference type="SUPFAM" id="SSF118251">
    <property type="entry name" value="Variant surface glycoprotein MITAT 1.2, VSG 221, C-terminal domain"/>
    <property type="match status" value="1"/>
</dbReference>
<dbReference type="AlphaFoldDB" id="A0A1J0RAI3"/>
<sequence>MQIESVRSAVAITVLHLLTKPTDGGNNPVGYAAWTKACDLAADLAKAPSRTAWLALQDTKRAETAITLSLAALARAAIIADANESLVLSALSSAALNTASLSLNKLEAETLQNVEAAVVASRLQGHIEETLTILRDAASSSGWCLNVREDGATAAGDAMLSQCTDKLSTLTAAESKLSNTKITSAGFSELTRVQSNLAATNTDDNKCLLTKAGSTGKTNTIQTNKKTMAVIFKFTGDGDAELLAHNTGKKPQTRPGGGKEIIDLAHHLLSTLENRQTTAAEATPQDLINTIATESTIKPIIADLAVKTGLTRNGDPANQKAEGTFKRMAGDAGANLKKLWVSVQNTPIDKQLAEKSETDTVAELNTPKKLIQYLSYKITTDKFQIRQLQAENAKLKAEAKNGKKEVKSIEKNCNEKEDAETCRQDKNCRYDETKKEGPKCVLSKEGEKAAAEKTREKVTKLQTPQEAIPL</sequence>
<organism evidence="11">
    <name type="scientific">Trypanosoma brucei</name>
    <dbReference type="NCBI Taxonomy" id="5691"/>
    <lineage>
        <taxon>Eukaryota</taxon>
        <taxon>Discoba</taxon>
        <taxon>Euglenozoa</taxon>
        <taxon>Kinetoplastea</taxon>
        <taxon>Metakinetoplastina</taxon>
        <taxon>Trypanosomatida</taxon>
        <taxon>Trypanosomatidae</taxon>
        <taxon>Trypanosoma</taxon>
    </lineage>
</organism>
<comment type="function">
    <text evidence="1">VSG forms a coat on the surface of the parasite. The trypanosome evades the immune response of the host by expressing a series of antigenically distinct VSGs from an estimated 1000 VSG genes.</text>
</comment>
<dbReference type="GO" id="GO:0005886">
    <property type="term" value="C:plasma membrane"/>
    <property type="evidence" value="ECO:0007669"/>
    <property type="project" value="UniProtKB-SubCell"/>
</dbReference>
<evidence type="ECO:0000256" key="6">
    <source>
        <dbReference type="ARBA" id="ARBA00023180"/>
    </source>
</evidence>
<proteinExistence type="predicted"/>
<evidence type="ECO:0000313" key="11">
    <source>
        <dbReference type="EMBL" id="APD74933.1"/>
    </source>
</evidence>
<dbReference type="VEuPathDB" id="TriTrypDB:Tb427_000373800"/>
<feature type="compositionally biased region" description="Polar residues" evidence="9">
    <location>
        <begin position="460"/>
        <end position="470"/>
    </location>
</feature>
<keyword evidence="4" id="KW-0336">GPI-anchor</keyword>
<dbReference type="Gene3D" id="1.10.470.10">
    <property type="entry name" value="Variant Surface Glycoprotein, subunit A, domain 2"/>
    <property type="match status" value="1"/>
</dbReference>
<feature type="coiled-coil region" evidence="8">
    <location>
        <begin position="378"/>
        <end position="419"/>
    </location>
</feature>
<accession>A0A1J0RAI3</accession>
<evidence type="ECO:0000256" key="1">
    <source>
        <dbReference type="ARBA" id="ARBA00002523"/>
    </source>
</evidence>
<evidence type="ECO:0000256" key="5">
    <source>
        <dbReference type="ARBA" id="ARBA00023136"/>
    </source>
</evidence>
<dbReference type="SUPFAM" id="SSF58087">
    <property type="entry name" value="Variant surface glycoprotein (N-terminal domain)"/>
    <property type="match status" value="1"/>
</dbReference>
<evidence type="ECO:0000256" key="7">
    <source>
        <dbReference type="ARBA" id="ARBA00023288"/>
    </source>
</evidence>
<dbReference type="VEuPathDB" id="TriTrypDB:Tb1125.Tb11.v5.0910"/>
<reference evidence="11" key="1">
    <citation type="submission" date="2016-08" db="EMBL/GenBank/DDBJ databases">
        <title>VSG repertoire of Trypanosoma brucei EATRO 1125.</title>
        <authorList>
            <person name="Cross G.A."/>
        </authorList>
    </citation>
    <scope>NUCLEOTIDE SEQUENCE</scope>
    <source>
        <strain evidence="11">EATRO 1125</strain>
    </source>
</reference>
<name>A0A1J0RAI3_9TRYP</name>
<dbReference type="GO" id="GO:0042783">
    <property type="term" value="P:symbiont-mediated evasion of host immune response"/>
    <property type="evidence" value="ECO:0007669"/>
    <property type="project" value="InterPro"/>
</dbReference>
<evidence type="ECO:0000256" key="8">
    <source>
        <dbReference type="SAM" id="Coils"/>
    </source>
</evidence>
<feature type="region of interest" description="Disordered" evidence="9">
    <location>
        <begin position="432"/>
        <end position="470"/>
    </location>
</feature>
<feature type="compositionally biased region" description="Basic and acidic residues" evidence="9">
    <location>
        <begin position="432"/>
        <end position="459"/>
    </location>
</feature>
<keyword evidence="7" id="KW-0449">Lipoprotein</keyword>
<evidence type="ECO:0000259" key="10">
    <source>
        <dbReference type="Pfam" id="PF00913"/>
    </source>
</evidence>
<keyword evidence="3" id="KW-1003">Cell membrane</keyword>
<feature type="domain" description="Trypanosome variant surface glycoprotein A-type N-terminal" evidence="10">
    <location>
        <begin position="25"/>
        <end position="376"/>
    </location>
</feature>
<keyword evidence="5" id="KW-0472">Membrane</keyword>